<sequence>MSKKVVTVTVKSWEDSDYCTHDVLEVNGKQIFGVHPLSECPEDAIIGRDLISSSEIASFLENFLIENKGKQVKFEYLEVNPYEEEE</sequence>
<reference evidence="2" key="1">
    <citation type="submission" date="2023-07" db="EMBL/GenBank/DDBJ databases">
        <title>Draft genomic sequences of Priestia flexa CCM isolated from the soil of an abandoned mine contaminated by free cyanide in the high Andean zone of Tacna, Peru.</title>
        <authorList>
            <person name="Caceda Quiroz C.J."/>
            <person name="Maraza Chooque G.J."/>
            <person name="Fora Quispe G.L."/>
            <person name="Carpio Mamani M."/>
        </authorList>
    </citation>
    <scope>NUCLEOTIDE SEQUENCE [LARGE SCALE GENOMIC DNA]</scope>
    <source>
        <strain evidence="2">CCM</strain>
    </source>
</reference>
<dbReference type="RefSeq" id="WP_318757166.1">
    <property type="nucleotide sequence ID" value="NZ_JAWUZT010000005.1"/>
</dbReference>
<keyword evidence="2" id="KW-1185">Reference proteome</keyword>
<accession>A0ABU4J248</accession>
<dbReference type="Proteomes" id="UP001284771">
    <property type="component" value="Unassembled WGS sequence"/>
</dbReference>
<dbReference type="EMBL" id="JAWUZT010000005">
    <property type="protein sequence ID" value="MDW8515069.1"/>
    <property type="molecule type" value="Genomic_DNA"/>
</dbReference>
<evidence type="ECO:0000313" key="1">
    <source>
        <dbReference type="EMBL" id="MDW8515069.1"/>
    </source>
</evidence>
<evidence type="ECO:0000313" key="2">
    <source>
        <dbReference type="Proteomes" id="UP001284771"/>
    </source>
</evidence>
<organism evidence="1 2">
    <name type="scientific">Priestia flexa</name>
    <dbReference type="NCBI Taxonomy" id="86664"/>
    <lineage>
        <taxon>Bacteria</taxon>
        <taxon>Bacillati</taxon>
        <taxon>Bacillota</taxon>
        <taxon>Bacilli</taxon>
        <taxon>Bacillales</taxon>
        <taxon>Bacillaceae</taxon>
        <taxon>Priestia</taxon>
    </lineage>
</organism>
<name>A0ABU4J248_9BACI</name>
<protein>
    <recommendedName>
        <fullName evidence="3">Phage protein</fullName>
    </recommendedName>
</protein>
<proteinExistence type="predicted"/>
<evidence type="ECO:0008006" key="3">
    <source>
        <dbReference type="Google" id="ProtNLM"/>
    </source>
</evidence>
<comment type="caution">
    <text evidence="1">The sequence shown here is derived from an EMBL/GenBank/DDBJ whole genome shotgun (WGS) entry which is preliminary data.</text>
</comment>
<gene>
    <name evidence="1" type="ORF">RIB56_02910</name>
</gene>